<feature type="region of interest" description="Disordered" evidence="1">
    <location>
        <begin position="159"/>
        <end position="178"/>
    </location>
</feature>
<dbReference type="GO" id="GO:0005634">
    <property type="term" value="C:nucleus"/>
    <property type="evidence" value="ECO:0007669"/>
    <property type="project" value="TreeGrafter"/>
</dbReference>
<feature type="region of interest" description="Disordered" evidence="1">
    <location>
        <begin position="598"/>
        <end position="626"/>
    </location>
</feature>
<dbReference type="GO" id="GO:0008654">
    <property type="term" value="P:phospholipid biosynthetic process"/>
    <property type="evidence" value="ECO:0007669"/>
    <property type="project" value="TreeGrafter"/>
</dbReference>
<dbReference type="Proteomes" id="UP000078237">
    <property type="component" value="Unassembled WGS sequence"/>
</dbReference>
<evidence type="ECO:0000313" key="2">
    <source>
        <dbReference type="EMBL" id="KXX76492.1"/>
    </source>
</evidence>
<sequence>MEQSRMLAAGHPPWPQLGGDAGATRAETQHSAGPAVTSRDATFQSSSEHRGQQKHSGDFAEQRNGTLTLQLPPIALSFSSEEPTTTELAPIQPPHEKSATSSGPTLPPLSSLTGAQAPRHTPQSGPPEPSQPAPYAKATNHWPSLNPFTAYYSPSHLEPVEPAGNVDSERNNIRRSASVSLDDPDVRMAAEALGHLRTDFVSSPRKQNTSLPLATADHKTSRDYKATTASLRSNDNKQPEPEPLLSLITTSHPLLATTIEGAASAYNSGKNYSPHLKTGAEYVESYLNPVAKAVGNVGRKTGVEGGVRWIFGRRNRKQQSTSDIETGERGSHKRRKAERDEKPLKASNGFSPDFGAGTEDRRMSVSTVDTLPAYDDQRSPAYTEIADGQMPQGPCPSAPGQPWSRRFVVTTSGLGVAMKQESLRSLKYCLTVLKDTNGYIGELLVTLKTTIDEYDLATQRDGEDDTMTDGQIPGPRTAADRNKLIQRMSELRDDLFRAIQRTVQTVSKYTGSALPDNARNLVHRQLMSLPGLYQLHYMRESSEARRENSSPESWARDRAHLALVFAREALQLMTQVADVLNRTLVSAEEWCETLYKKKQEQAESPMASTETTLTPAAIEQDITMSG</sequence>
<dbReference type="InterPro" id="IPR013927">
    <property type="entry name" value="TF_Opi1_Ccg-8"/>
</dbReference>
<organism evidence="2 3">
    <name type="scientific">Madurella mycetomatis</name>
    <dbReference type="NCBI Taxonomy" id="100816"/>
    <lineage>
        <taxon>Eukaryota</taxon>
        <taxon>Fungi</taxon>
        <taxon>Dikarya</taxon>
        <taxon>Ascomycota</taxon>
        <taxon>Pezizomycotina</taxon>
        <taxon>Sordariomycetes</taxon>
        <taxon>Sordariomycetidae</taxon>
        <taxon>Sordariales</taxon>
        <taxon>Sordariales incertae sedis</taxon>
        <taxon>Madurella</taxon>
    </lineage>
</organism>
<protein>
    <submittedName>
        <fullName evidence="2">Clock-controlled protein 8</fullName>
    </submittedName>
</protein>
<keyword evidence="3" id="KW-1185">Reference proteome</keyword>
<dbReference type="GO" id="GO:0003714">
    <property type="term" value="F:transcription corepressor activity"/>
    <property type="evidence" value="ECO:0007669"/>
    <property type="project" value="InterPro"/>
</dbReference>
<feature type="compositionally biased region" description="Basic and acidic residues" evidence="1">
    <location>
        <begin position="216"/>
        <end position="225"/>
    </location>
</feature>
<feature type="region of interest" description="Disordered" evidence="1">
    <location>
        <begin position="1"/>
        <end position="141"/>
    </location>
</feature>
<evidence type="ECO:0000313" key="3">
    <source>
        <dbReference type="Proteomes" id="UP000078237"/>
    </source>
</evidence>
<dbReference type="EMBL" id="LCTW02000208">
    <property type="protein sequence ID" value="KXX76492.1"/>
    <property type="molecule type" value="Genomic_DNA"/>
</dbReference>
<feature type="compositionally biased region" description="Low complexity" evidence="1">
    <location>
        <begin position="99"/>
        <end position="115"/>
    </location>
</feature>
<dbReference type="GO" id="GO:0006357">
    <property type="term" value="P:regulation of transcription by RNA polymerase II"/>
    <property type="evidence" value="ECO:0007669"/>
    <property type="project" value="TreeGrafter"/>
</dbReference>
<dbReference type="Pfam" id="PF08618">
    <property type="entry name" value="Opi1"/>
    <property type="match status" value="1"/>
</dbReference>
<feature type="region of interest" description="Disordered" evidence="1">
    <location>
        <begin position="202"/>
        <end position="244"/>
    </location>
</feature>
<name>A0A175VYU1_9PEZI</name>
<feature type="compositionally biased region" description="Polar residues" evidence="1">
    <location>
        <begin position="202"/>
        <end position="212"/>
    </location>
</feature>
<dbReference type="STRING" id="100816.A0A175VYU1"/>
<dbReference type="PANTHER" id="PTHR38406:SF1">
    <property type="entry name" value="TRANSCRIPTIONAL REPRESSOR OPI1"/>
    <property type="match status" value="1"/>
</dbReference>
<feature type="compositionally biased region" description="Polar residues" evidence="1">
    <location>
        <begin position="77"/>
        <end position="87"/>
    </location>
</feature>
<dbReference type="PANTHER" id="PTHR38406">
    <property type="entry name" value="TRANSCRIPTIONAL REPRESSOR OPI1"/>
    <property type="match status" value="1"/>
</dbReference>
<comment type="caution">
    <text evidence="2">The sequence shown here is derived from an EMBL/GenBank/DDBJ whole genome shotgun (WGS) entry which is preliminary data.</text>
</comment>
<dbReference type="GO" id="GO:0005783">
    <property type="term" value="C:endoplasmic reticulum"/>
    <property type="evidence" value="ECO:0007669"/>
    <property type="project" value="TreeGrafter"/>
</dbReference>
<proteinExistence type="predicted"/>
<feature type="region of interest" description="Disordered" evidence="1">
    <location>
        <begin position="312"/>
        <end position="365"/>
    </location>
</feature>
<feature type="compositionally biased region" description="Basic and acidic residues" evidence="1">
    <location>
        <begin position="47"/>
        <end position="61"/>
    </location>
</feature>
<dbReference type="OrthoDB" id="2441642at2759"/>
<reference evidence="2 3" key="1">
    <citation type="journal article" date="2016" name="Genome Announc.">
        <title>Genome Sequence of Madurella mycetomatis mm55, Isolated from a Human Mycetoma Case in Sudan.</title>
        <authorList>
            <person name="Smit S."/>
            <person name="Derks M.F."/>
            <person name="Bervoets S."/>
            <person name="Fahal A."/>
            <person name="van Leeuwen W."/>
            <person name="van Belkum A."/>
            <person name="van de Sande W.W."/>
        </authorList>
    </citation>
    <scope>NUCLEOTIDE SEQUENCE [LARGE SCALE GENOMIC DNA]</scope>
    <source>
        <strain evidence="3">mm55</strain>
    </source>
</reference>
<accession>A0A175VYU1</accession>
<gene>
    <name evidence="2" type="ORF">MMYC01_206850</name>
</gene>
<dbReference type="VEuPathDB" id="FungiDB:MMYC01_206850"/>
<dbReference type="AlphaFoldDB" id="A0A175VYU1"/>
<evidence type="ECO:0000256" key="1">
    <source>
        <dbReference type="SAM" id="MobiDB-lite"/>
    </source>
</evidence>
<dbReference type="GO" id="GO:0030968">
    <property type="term" value="P:endoplasmic reticulum unfolded protein response"/>
    <property type="evidence" value="ECO:0007669"/>
    <property type="project" value="TreeGrafter"/>
</dbReference>